<evidence type="ECO:0000256" key="20">
    <source>
        <dbReference type="ARBA" id="ARBA00071435"/>
    </source>
</evidence>
<dbReference type="Ensembl" id="ENSCINT00000009024.3">
    <property type="protein sequence ID" value="ENSCINP00000009024.3"/>
    <property type="gene ID" value="ENSCING00000004364.3"/>
</dbReference>
<evidence type="ECO:0000256" key="17">
    <source>
        <dbReference type="ARBA" id="ARBA00023242"/>
    </source>
</evidence>
<dbReference type="InterPro" id="IPR012677">
    <property type="entry name" value="Nucleotide-bd_a/b_plait_sf"/>
</dbReference>
<dbReference type="EMBL" id="EAAA01001550">
    <property type="status" value="NOT_ANNOTATED_CDS"/>
    <property type="molecule type" value="Genomic_DNA"/>
</dbReference>
<keyword evidence="7" id="KW-0963">Cytoplasm</keyword>
<dbReference type="CDD" id="cd16618">
    <property type="entry name" value="mRING-HC-C4C4_CNOT4"/>
    <property type="match status" value="1"/>
</dbReference>
<keyword evidence="12" id="KW-0833">Ubl conjugation pathway</keyword>
<keyword evidence="6" id="KW-0488">Methylation</keyword>
<evidence type="ECO:0000256" key="7">
    <source>
        <dbReference type="ARBA" id="ARBA00022490"/>
    </source>
</evidence>
<evidence type="ECO:0000256" key="22">
    <source>
        <dbReference type="ARBA" id="ARBA00077837"/>
    </source>
</evidence>
<feature type="compositionally biased region" description="Low complexity" evidence="27">
    <location>
        <begin position="286"/>
        <end position="309"/>
    </location>
</feature>
<feature type="compositionally biased region" description="Low complexity" evidence="27">
    <location>
        <begin position="617"/>
        <end position="631"/>
    </location>
</feature>
<dbReference type="Proteomes" id="UP000008144">
    <property type="component" value="Chromosome 2"/>
</dbReference>
<dbReference type="FunCoup" id="F6S5I8">
    <property type="interactions" value="275"/>
</dbReference>
<dbReference type="InterPro" id="IPR013083">
    <property type="entry name" value="Znf_RING/FYVE/PHD"/>
</dbReference>
<reference evidence="30" key="4">
    <citation type="submission" date="2025-09" db="UniProtKB">
        <authorList>
            <consortium name="Ensembl"/>
        </authorList>
    </citation>
    <scope>IDENTIFICATION</scope>
</reference>
<proteinExistence type="predicted"/>
<evidence type="ECO:0000256" key="18">
    <source>
        <dbReference type="ARBA" id="ARBA00057081"/>
    </source>
</evidence>
<dbReference type="HOGENOM" id="CLU_011836_0_0_1"/>
<evidence type="ECO:0000256" key="15">
    <source>
        <dbReference type="ARBA" id="ARBA00022884"/>
    </source>
</evidence>
<keyword evidence="11 25" id="KW-0863">Zinc-finger</keyword>
<keyword evidence="17" id="KW-0539">Nucleus</keyword>
<comment type="subunit">
    <text evidence="19">Interacts with CNOT1 via its C-terminus but does not stably associate with the CCR4-NOT complex. Interacts (via RING domain) with UBE2D2. Interacts with ABCE1, PINK1 and PELO.</text>
</comment>
<evidence type="ECO:0000256" key="13">
    <source>
        <dbReference type="ARBA" id="ARBA00022833"/>
    </source>
</evidence>
<evidence type="ECO:0000256" key="8">
    <source>
        <dbReference type="ARBA" id="ARBA00022553"/>
    </source>
</evidence>
<evidence type="ECO:0000256" key="1">
    <source>
        <dbReference type="ARBA" id="ARBA00000900"/>
    </source>
</evidence>
<dbReference type="STRING" id="7719.ENSCINP00000009024"/>
<evidence type="ECO:0000256" key="27">
    <source>
        <dbReference type="SAM" id="MobiDB-lite"/>
    </source>
</evidence>
<evidence type="ECO:0000256" key="2">
    <source>
        <dbReference type="ARBA" id="ARBA00004123"/>
    </source>
</evidence>
<dbReference type="FunFam" id="3.30.70.330:FF:000044">
    <property type="entry name" value="Putative ccr4-not transcription complex subunit 4"/>
    <property type="match status" value="1"/>
</dbReference>
<evidence type="ECO:0000313" key="31">
    <source>
        <dbReference type="Proteomes" id="UP000008144"/>
    </source>
</evidence>
<evidence type="ECO:0000256" key="9">
    <source>
        <dbReference type="ARBA" id="ARBA00022679"/>
    </source>
</evidence>
<evidence type="ECO:0000259" key="28">
    <source>
        <dbReference type="PROSITE" id="PS50089"/>
    </source>
</evidence>
<dbReference type="SMART" id="SM00360">
    <property type="entry name" value="RRM"/>
    <property type="match status" value="1"/>
</dbReference>
<evidence type="ECO:0000259" key="29">
    <source>
        <dbReference type="PROSITE" id="PS50102"/>
    </source>
</evidence>
<dbReference type="PROSITE" id="PS50102">
    <property type="entry name" value="RRM"/>
    <property type="match status" value="1"/>
</dbReference>
<dbReference type="SUPFAM" id="SSF54928">
    <property type="entry name" value="RNA-binding domain, RBD"/>
    <property type="match status" value="1"/>
</dbReference>
<dbReference type="GO" id="GO:0004842">
    <property type="term" value="F:ubiquitin-protein transferase activity"/>
    <property type="evidence" value="ECO:0000318"/>
    <property type="project" value="GO_Central"/>
</dbReference>
<name>F6S5I8_CIOIN</name>
<evidence type="ECO:0000256" key="25">
    <source>
        <dbReference type="PROSITE-ProRule" id="PRU00175"/>
    </source>
</evidence>
<dbReference type="GO" id="GO:0030014">
    <property type="term" value="C:CCR4-NOT complex"/>
    <property type="evidence" value="ECO:0000318"/>
    <property type="project" value="GO_Central"/>
</dbReference>
<dbReference type="InterPro" id="IPR034261">
    <property type="entry name" value="CNOT4_RRM"/>
</dbReference>
<dbReference type="SMART" id="SM00361">
    <property type="entry name" value="RRM_1"/>
    <property type="match status" value="1"/>
</dbReference>
<feature type="domain" description="RING-type" evidence="28">
    <location>
        <begin position="17"/>
        <end position="60"/>
    </location>
</feature>
<evidence type="ECO:0000256" key="23">
    <source>
        <dbReference type="ARBA" id="ARBA00083547"/>
    </source>
</evidence>
<keyword evidence="10" id="KW-0479">Metal-binding</keyword>
<dbReference type="GO" id="GO:0016567">
    <property type="term" value="P:protein ubiquitination"/>
    <property type="evidence" value="ECO:0000318"/>
    <property type="project" value="GO_Central"/>
</dbReference>
<dbReference type="EMBL" id="EAAA01001551">
    <property type="status" value="NOT_ANNOTATED_CDS"/>
    <property type="molecule type" value="Genomic_DNA"/>
</dbReference>
<evidence type="ECO:0000256" key="12">
    <source>
        <dbReference type="ARBA" id="ARBA00022786"/>
    </source>
</evidence>
<evidence type="ECO:0000256" key="26">
    <source>
        <dbReference type="PROSITE-ProRule" id="PRU00176"/>
    </source>
</evidence>
<keyword evidence="15 26" id="KW-0694">RNA-binding</keyword>
<dbReference type="InterPro" id="IPR003954">
    <property type="entry name" value="RRM_euk-type"/>
</dbReference>
<dbReference type="Pfam" id="PF14570">
    <property type="entry name" value="zf-RING_4"/>
    <property type="match status" value="1"/>
</dbReference>
<feature type="compositionally biased region" description="Basic and acidic residues" evidence="27">
    <location>
        <begin position="310"/>
        <end position="323"/>
    </location>
</feature>
<keyword evidence="16" id="KW-0175">Coiled coil</keyword>
<organism evidence="30 31">
    <name type="scientific">Ciona intestinalis</name>
    <name type="common">Transparent sea squirt</name>
    <name type="synonym">Ascidia intestinalis</name>
    <dbReference type="NCBI Taxonomy" id="7719"/>
    <lineage>
        <taxon>Eukaryota</taxon>
        <taxon>Metazoa</taxon>
        <taxon>Chordata</taxon>
        <taxon>Tunicata</taxon>
        <taxon>Ascidiacea</taxon>
        <taxon>Phlebobranchia</taxon>
        <taxon>Cionidae</taxon>
        <taxon>Ciona</taxon>
    </lineage>
</organism>
<accession>F6S5I8</accession>
<evidence type="ECO:0000256" key="16">
    <source>
        <dbReference type="ARBA" id="ARBA00023054"/>
    </source>
</evidence>
<comment type="catalytic activity">
    <reaction evidence="1">
        <text>S-ubiquitinyl-[E2 ubiquitin-conjugating enzyme]-L-cysteine + [acceptor protein]-L-lysine = [E2 ubiquitin-conjugating enzyme]-L-cysteine + N(6)-ubiquitinyl-[acceptor protein]-L-lysine.</text>
        <dbReference type="EC" id="2.3.2.27"/>
    </reaction>
</comment>
<dbReference type="GO" id="GO:0061630">
    <property type="term" value="F:ubiquitin protein ligase activity"/>
    <property type="evidence" value="ECO:0007669"/>
    <property type="project" value="UniProtKB-EC"/>
</dbReference>
<dbReference type="GO" id="GO:0005634">
    <property type="term" value="C:nucleus"/>
    <property type="evidence" value="ECO:0007669"/>
    <property type="project" value="UniProtKB-SubCell"/>
</dbReference>
<dbReference type="AlphaFoldDB" id="F6S5I8"/>
<keyword evidence="9" id="KW-0808">Transferase</keyword>
<evidence type="ECO:0000256" key="4">
    <source>
        <dbReference type="ARBA" id="ARBA00004906"/>
    </source>
</evidence>
<reference evidence="30" key="2">
    <citation type="journal article" date="2008" name="Genome Biol.">
        <title>Improved genome assembly and evidence-based global gene model set for the chordate Ciona intestinalis: new insight into intron and operon populations.</title>
        <authorList>
            <person name="Satou Y."/>
            <person name="Mineta K."/>
            <person name="Ogasawara M."/>
            <person name="Sasakura Y."/>
            <person name="Shoguchi E."/>
            <person name="Ueno K."/>
            <person name="Yamada L."/>
            <person name="Matsumoto J."/>
            <person name="Wasserscheid J."/>
            <person name="Dewar K."/>
            <person name="Wiley G.B."/>
            <person name="Macmil S.L."/>
            <person name="Roe B.A."/>
            <person name="Zeller R.W."/>
            <person name="Hastings K.E."/>
            <person name="Lemaire P."/>
            <person name="Lindquist E."/>
            <person name="Endo T."/>
            <person name="Hotta K."/>
            <person name="Inaba K."/>
        </authorList>
    </citation>
    <scope>NUCLEOTIDE SEQUENCE [LARGE SCALE GENOMIC DNA]</scope>
    <source>
        <strain evidence="30">wild type</strain>
    </source>
</reference>
<dbReference type="CDD" id="cd12438">
    <property type="entry name" value="RRM_CNOT4"/>
    <property type="match status" value="1"/>
</dbReference>
<evidence type="ECO:0000256" key="3">
    <source>
        <dbReference type="ARBA" id="ARBA00004496"/>
    </source>
</evidence>
<dbReference type="InterPro" id="IPR035979">
    <property type="entry name" value="RBD_domain_sf"/>
</dbReference>
<evidence type="ECO:0000256" key="24">
    <source>
        <dbReference type="ARBA" id="ARBA00083942"/>
    </source>
</evidence>
<reference evidence="31" key="1">
    <citation type="journal article" date="2002" name="Science">
        <title>The draft genome of Ciona intestinalis: insights into chordate and vertebrate origins.</title>
        <authorList>
            <person name="Dehal P."/>
            <person name="Satou Y."/>
            <person name="Campbell R.K."/>
            <person name="Chapman J."/>
            <person name="Degnan B."/>
            <person name="De Tomaso A."/>
            <person name="Davidson B."/>
            <person name="Di Gregorio A."/>
            <person name="Gelpke M."/>
            <person name="Goodstein D.M."/>
            <person name="Harafuji N."/>
            <person name="Hastings K.E."/>
            <person name="Ho I."/>
            <person name="Hotta K."/>
            <person name="Huang W."/>
            <person name="Kawashima T."/>
            <person name="Lemaire P."/>
            <person name="Martinez D."/>
            <person name="Meinertzhagen I.A."/>
            <person name="Necula S."/>
            <person name="Nonaka M."/>
            <person name="Putnam N."/>
            <person name="Rash S."/>
            <person name="Saiga H."/>
            <person name="Satake M."/>
            <person name="Terry A."/>
            <person name="Yamada L."/>
            <person name="Wang H.G."/>
            <person name="Awazu S."/>
            <person name="Azumi K."/>
            <person name="Boore J."/>
            <person name="Branno M."/>
            <person name="Chin-Bow S."/>
            <person name="DeSantis R."/>
            <person name="Doyle S."/>
            <person name="Francino P."/>
            <person name="Keys D.N."/>
            <person name="Haga S."/>
            <person name="Hayashi H."/>
            <person name="Hino K."/>
            <person name="Imai K.S."/>
            <person name="Inaba K."/>
            <person name="Kano S."/>
            <person name="Kobayashi K."/>
            <person name="Kobayashi M."/>
            <person name="Lee B.I."/>
            <person name="Makabe K.W."/>
            <person name="Manohar C."/>
            <person name="Matassi G."/>
            <person name="Medina M."/>
            <person name="Mochizuki Y."/>
            <person name="Mount S."/>
            <person name="Morishita T."/>
            <person name="Miura S."/>
            <person name="Nakayama A."/>
            <person name="Nishizaka S."/>
            <person name="Nomoto H."/>
            <person name="Ohta F."/>
            <person name="Oishi K."/>
            <person name="Rigoutsos I."/>
            <person name="Sano M."/>
            <person name="Sasaki A."/>
            <person name="Sasakura Y."/>
            <person name="Shoguchi E."/>
            <person name="Shin-i T."/>
            <person name="Spagnuolo A."/>
            <person name="Stainier D."/>
            <person name="Suzuki M.M."/>
            <person name="Tassy O."/>
            <person name="Takatori N."/>
            <person name="Tokuoka M."/>
            <person name="Yagi K."/>
            <person name="Yoshizaki F."/>
            <person name="Wada S."/>
            <person name="Zhang C."/>
            <person name="Hyatt P.D."/>
            <person name="Larimer F."/>
            <person name="Detter C."/>
            <person name="Doggett N."/>
            <person name="Glavina T."/>
            <person name="Hawkins T."/>
            <person name="Richardson P."/>
            <person name="Lucas S."/>
            <person name="Kohara Y."/>
            <person name="Levine M."/>
            <person name="Satoh N."/>
            <person name="Rokhsar D.S."/>
        </authorList>
    </citation>
    <scope>NUCLEOTIDE SEQUENCE [LARGE SCALE GENOMIC DNA]</scope>
</reference>
<dbReference type="GO" id="GO:0005829">
    <property type="term" value="C:cytosol"/>
    <property type="evidence" value="ECO:0007669"/>
    <property type="project" value="UniProtKB-ARBA"/>
</dbReference>
<dbReference type="PROSITE" id="PS50089">
    <property type="entry name" value="ZF_RING_2"/>
    <property type="match status" value="1"/>
</dbReference>
<comment type="pathway">
    <text evidence="4">Protein modification; protein ubiquitination.</text>
</comment>
<dbReference type="GeneTree" id="ENSGT00390000000068"/>
<evidence type="ECO:0000256" key="6">
    <source>
        <dbReference type="ARBA" id="ARBA00022481"/>
    </source>
</evidence>
<dbReference type="PANTHER" id="PTHR12603:SF0">
    <property type="entry name" value="CCR4-NOT TRANSCRIPTION COMPLEX SUBUNIT 4"/>
    <property type="match status" value="1"/>
</dbReference>
<evidence type="ECO:0000256" key="19">
    <source>
        <dbReference type="ARBA" id="ARBA00062432"/>
    </source>
</evidence>
<feature type="region of interest" description="Disordered" evidence="27">
    <location>
        <begin position="275"/>
        <end position="362"/>
    </location>
</feature>
<feature type="domain" description="RRM" evidence="29">
    <location>
        <begin position="112"/>
        <end position="196"/>
    </location>
</feature>
<evidence type="ECO:0000313" key="30">
    <source>
        <dbReference type="Ensembl" id="ENSCINP00000009024.3"/>
    </source>
</evidence>
<dbReference type="Pfam" id="PF00076">
    <property type="entry name" value="RRM_1"/>
    <property type="match status" value="1"/>
</dbReference>
<dbReference type="InterPro" id="IPR039780">
    <property type="entry name" value="Mot2"/>
</dbReference>
<evidence type="ECO:0000256" key="14">
    <source>
        <dbReference type="ARBA" id="ARBA00022843"/>
    </source>
</evidence>
<feature type="region of interest" description="Disordered" evidence="27">
    <location>
        <begin position="610"/>
        <end position="631"/>
    </location>
</feature>
<comment type="function">
    <text evidence="18">Has E3 ubiquitin ligase activity, promoting ubiquitination and degradation of target proteins. Involved in activation of the JAK/STAT pathway. Catalyzes ubiquitination of methylated RBM15. Plays a role in quality control of translation of mitochondrial outer membrane-localized mRNA. As part of the PINK1-regulated signaling, upon mitochondria damage, ubiquitinates ABCE1 and thereby recruits autophagy receptors to the mitochondrial outer membrane to initiate mitophagy.</text>
</comment>
<evidence type="ECO:0000256" key="21">
    <source>
        <dbReference type="ARBA" id="ARBA00075062"/>
    </source>
</evidence>
<keyword evidence="13" id="KW-0862">Zinc</keyword>
<evidence type="ECO:0000256" key="11">
    <source>
        <dbReference type="ARBA" id="ARBA00022771"/>
    </source>
</evidence>
<evidence type="ECO:0000256" key="10">
    <source>
        <dbReference type="ARBA" id="ARBA00022723"/>
    </source>
</evidence>
<dbReference type="InterPro" id="IPR039515">
    <property type="entry name" value="NOT4_mRING-HC-C4C4"/>
</dbReference>
<evidence type="ECO:0000256" key="5">
    <source>
        <dbReference type="ARBA" id="ARBA00012483"/>
    </source>
</evidence>
<keyword evidence="31" id="KW-1185">Reference proteome</keyword>
<protein>
    <recommendedName>
        <fullName evidence="20">CCR4-NOT transcription complex subunit 4</fullName>
        <ecNumber evidence="5">2.3.2.27</ecNumber>
    </recommendedName>
    <alternativeName>
        <fullName evidence="23">CCR4-associated factor 4</fullName>
    </alternativeName>
    <alternativeName>
        <fullName evidence="24">E3 ubiquitin-protein ligase CNOT4</fullName>
    </alternativeName>
    <alternativeName>
        <fullName evidence="21">Potential transcriptional repressor NOT4Hp</fullName>
    </alternativeName>
    <alternativeName>
        <fullName evidence="22">RING-type E3 ubiquitin transferase CNOT4</fullName>
    </alternativeName>
</protein>
<dbReference type="SUPFAM" id="SSF57850">
    <property type="entry name" value="RING/U-box"/>
    <property type="match status" value="1"/>
</dbReference>
<feature type="compositionally biased region" description="Polar residues" evidence="27">
    <location>
        <begin position="334"/>
        <end position="346"/>
    </location>
</feature>
<dbReference type="InterPro" id="IPR000504">
    <property type="entry name" value="RRM_dom"/>
</dbReference>
<sequence length="654" mass="73865">MPIQIQEINNSEEISDCPLCMEPLEVDDINFFPCVCGYQICRFCWHRIRTDENGLCPACRTSYPEDPAEFKPLTGSDLQKIRHEKRQKEVQRRQKLTDGRRHLANMRVLQKNLVFVIGLSQRLSDQEILKRQEYFGKYGKIVKVVINNNTAYAGTQGPSSSAYVTYSKMEEALRAIQSVNNVYIDGRTLKASLGTTKYCSTYLKNQQCHKTDCMYLHELAEDDASFTKEDMQAGKHQDFEQRLIHQLLQKDEDAGNLGSESISDLDRITLSSESIVTSTRQRRHSGSSSGSHQSSKKGGTESSQSSSSLEDSRSMIHKNDLKKLNSSPPLPLPHTQQSIPPTTIPSLQEPPNHIEDSTYNNEQSNEKFQKDFISLATEKLKLSGNGVQQYSPFQRFHQNNGITPNSNISDPFHSLPTHQPFLHNTTDTTWLSSVQQPQLQDTIPIKSSNDWEAAFGFRNIPVMTSQTPQSTKQEESGDDDLGFDPWLECNKGLADLIAKESATSKSMVGTWPTNNQIQNASQTSYFAHKTDRLINNNPFGLKSNPYSNHEFPTYNNSSNSQSYLDRNLSSSPRKLTEWQSGLRALLPTVNINFAMDNATSTVHQTIRQPHTQTQATMSSQPSMMSSQPSMMSSQSFNDVITTVYDVTTFYDVKW</sequence>
<dbReference type="GO" id="GO:0003723">
    <property type="term" value="F:RNA binding"/>
    <property type="evidence" value="ECO:0007669"/>
    <property type="project" value="UniProtKB-UniRule"/>
</dbReference>
<comment type="subcellular location">
    <subcellularLocation>
        <location evidence="3">Cytoplasm</location>
    </subcellularLocation>
    <subcellularLocation>
        <location evidence="2">Nucleus</location>
    </subcellularLocation>
</comment>
<dbReference type="PANTHER" id="PTHR12603">
    <property type="entry name" value="CCR4-NOT TRANSCRIPTION COMPLEX RELATED"/>
    <property type="match status" value="1"/>
</dbReference>
<dbReference type="Gene3D" id="3.30.40.10">
    <property type="entry name" value="Zinc/RING finger domain, C3HC4 (zinc finger)"/>
    <property type="match status" value="1"/>
</dbReference>
<dbReference type="EC" id="2.3.2.27" evidence="5"/>
<keyword evidence="8" id="KW-0597">Phosphoprotein</keyword>
<dbReference type="GO" id="GO:0008270">
    <property type="term" value="F:zinc ion binding"/>
    <property type="evidence" value="ECO:0007669"/>
    <property type="project" value="UniProtKB-KW"/>
</dbReference>
<keyword evidence="14" id="KW-0832">Ubl conjugation</keyword>
<reference evidence="30" key="3">
    <citation type="submission" date="2025-08" db="UniProtKB">
        <authorList>
            <consortium name="Ensembl"/>
        </authorList>
    </citation>
    <scope>IDENTIFICATION</scope>
</reference>
<dbReference type="InParanoid" id="F6S5I8"/>
<dbReference type="Gene3D" id="3.30.70.330">
    <property type="match status" value="1"/>
</dbReference>
<dbReference type="FunFam" id="3.30.40.10:FF:000006">
    <property type="entry name" value="CCR4-NOT transcription complex subunit 4"/>
    <property type="match status" value="1"/>
</dbReference>
<dbReference type="InterPro" id="IPR001841">
    <property type="entry name" value="Znf_RING"/>
</dbReference>